<dbReference type="GO" id="GO:0016020">
    <property type="term" value="C:membrane"/>
    <property type="evidence" value="ECO:0000318"/>
    <property type="project" value="GO_Central"/>
</dbReference>
<evidence type="ECO:0000313" key="8">
    <source>
        <dbReference type="EMBL" id="GAQ87374.1"/>
    </source>
</evidence>
<feature type="transmembrane region" description="Helical" evidence="7">
    <location>
        <begin position="332"/>
        <end position="354"/>
    </location>
</feature>
<dbReference type="OMA" id="DKHCNPL"/>
<dbReference type="OrthoDB" id="5963193at2759"/>
<dbReference type="AlphaFoldDB" id="A0A1Y1I8R9"/>
<keyword evidence="9" id="KW-1185">Reference proteome</keyword>
<keyword evidence="4 7" id="KW-1133">Transmembrane helix</keyword>
<feature type="transmembrane region" description="Helical" evidence="7">
    <location>
        <begin position="374"/>
        <end position="393"/>
    </location>
</feature>
<feature type="compositionally biased region" description="Acidic residues" evidence="6">
    <location>
        <begin position="299"/>
        <end position="310"/>
    </location>
</feature>
<keyword evidence="3 7" id="KW-0812">Transmembrane</keyword>
<organism evidence="8 9">
    <name type="scientific">Klebsormidium nitens</name>
    <name type="common">Green alga</name>
    <name type="synonym">Ulothrix nitens</name>
    <dbReference type="NCBI Taxonomy" id="105231"/>
    <lineage>
        <taxon>Eukaryota</taxon>
        <taxon>Viridiplantae</taxon>
        <taxon>Streptophyta</taxon>
        <taxon>Klebsormidiophyceae</taxon>
        <taxon>Klebsormidiales</taxon>
        <taxon>Klebsormidiaceae</taxon>
        <taxon>Klebsormidium</taxon>
    </lineage>
</organism>
<feature type="transmembrane region" description="Helical" evidence="7">
    <location>
        <begin position="37"/>
        <end position="59"/>
    </location>
</feature>
<evidence type="ECO:0000256" key="4">
    <source>
        <dbReference type="ARBA" id="ARBA00022989"/>
    </source>
</evidence>
<comment type="subcellular location">
    <subcellularLocation>
        <location evidence="1">Membrane</location>
        <topology evidence="1">Multi-pass membrane protein</topology>
    </subcellularLocation>
</comment>
<dbReference type="EMBL" id="DF237297">
    <property type="protein sequence ID" value="GAQ87374.1"/>
    <property type="molecule type" value="Genomic_DNA"/>
</dbReference>
<dbReference type="Pfam" id="PF03348">
    <property type="entry name" value="Serinc"/>
    <property type="match status" value="1"/>
</dbReference>
<evidence type="ECO:0000256" key="5">
    <source>
        <dbReference type="ARBA" id="ARBA00023136"/>
    </source>
</evidence>
<comment type="similarity">
    <text evidence="2">Belongs to the TDE1 family.</text>
</comment>
<dbReference type="Proteomes" id="UP000054558">
    <property type="component" value="Unassembled WGS sequence"/>
</dbReference>
<feature type="transmembrane region" description="Helical" evidence="7">
    <location>
        <begin position="107"/>
        <end position="127"/>
    </location>
</feature>
<feature type="transmembrane region" description="Helical" evidence="7">
    <location>
        <begin position="80"/>
        <end position="101"/>
    </location>
</feature>
<evidence type="ECO:0000256" key="1">
    <source>
        <dbReference type="ARBA" id="ARBA00004141"/>
    </source>
</evidence>
<keyword evidence="5 7" id="KW-0472">Membrane</keyword>
<evidence type="ECO:0000256" key="7">
    <source>
        <dbReference type="SAM" id="Phobius"/>
    </source>
</evidence>
<feature type="region of interest" description="Disordered" evidence="6">
    <location>
        <begin position="265"/>
        <end position="320"/>
    </location>
</feature>
<feature type="transmembrane region" description="Helical" evidence="7">
    <location>
        <begin position="240"/>
        <end position="260"/>
    </location>
</feature>
<feature type="transmembrane region" description="Helical" evidence="7">
    <location>
        <begin position="139"/>
        <end position="162"/>
    </location>
</feature>
<feature type="transmembrane region" description="Helical" evidence="7">
    <location>
        <begin position="174"/>
        <end position="194"/>
    </location>
</feature>
<dbReference type="PANTHER" id="PTHR10383">
    <property type="entry name" value="SERINE INCORPORATOR"/>
    <property type="match status" value="1"/>
</dbReference>
<evidence type="ECO:0000256" key="3">
    <source>
        <dbReference type="ARBA" id="ARBA00022692"/>
    </source>
</evidence>
<protein>
    <submittedName>
        <fullName evidence="8">Serinc-domain containing serine and sphingolipid biosynthesis protein</fullName>
    </submittedName>
</protein>
<evidence type="ECO:0000313" key="9">
    <source>
        <dbReference type="Proteomes" id="UP000054558"/>
    </source>
</evidence>
<dbReference type="InterPro" id="IPR005016">
    <property type="entry name" value="TDE1/TMS"/>
</dbReference>
<reference evidence="8 9" key="1">
    <citation type="journal article" date="2014" name="Nat. Commun.">
        <title>Klebsormidium flaccidum genome reveals primary factors for plant terrestrial adaptation.</title>
        <authorList>
            <person name="Hori K."/>
            <person name="Maruyama F."/>
            <person name="Fujisawa T."/>
            <person name="Togashi T."/>
            <person name="Yamamoto N."/>
            <person name="Seo M."/>
            <person name="Sato S."/>
            <person name="Yamada T."/>
            <person name="Mori H."/>
            <person name="Tajima N."/>
            <person name="Moriyama T."/>
            <person name="Ikeuchi M."/>
            <person name="Watanabe M."/>
            <person name="Wada H."/>
            <person name="Kobayashi K."/>
            <person name="Saito M."/>
            <person name="Masuda T."/>
            <person name="Sasaki-Sekimoto Y."/>
            <person name="Mashiguchi K."/>
            <person name="Awai K."/>
            <person name="Shimojima M."/>
            <person name="Masuda S."/>
            <person name="Iwai M."/>
            <person name="Nobusawa T."/>
            <person name="Narise T."/>
            <person name="Kondo S."/>
            <person name="Saito H."/>
            <person name="Sato R."/>
            <person name="Murakawa M."/>
            <person name="Ihara Y."/>
            <person name="Oshima-Yamada Y."/>
            <person name="Ohtaka K."/>
            <person name="Satoh M."/>
            <person name="Sonobe K."/>
            <person name="Ishii M."/>
            <person name="Ohtani R."/>
            <person name="Kanamori-Sato M."/>
            <person name="Honoki R."/>
            <person name="Miyazaki D."/>
            <person name="Mochizuki H."/>
            <person name="Umetsu J."/>
            <person name="Higashi K."/>
            <person name="Shibata D."/>
            <person name="Kamiya Y."/>
            <person name="Sato N."/>
            <person name="Nakamura Y."/>
            <person name="Tabata S."/>
            <person name="Ida S."/>
            <person name="Kurokawa K."/>
            <person name="Ohta H."/>
        </authorList>
    </citation>
    <scope>NUCLEOTIDE SEQUENCE [LARGE SCALE GENOMIC DNA]</scope>
    <source>
        <strain evidence="8 9">NIES-2285</strain>
    </source>
</reference>
<proteinExistence type="inferred from homology"/>
<dbReference type="PANTHER" id="PTHR10383:SF9">
    <property type="entry name" value="SERINE INCORPORATOR, ISOFORM F"/>
    <property type="match status" value="1"/>
</dbReference>
<gene>
    <name evidence="8" type="ORF">KFL_003480180</name>
</gene>
<evidence type="ECO:0000256" key="2">
    <source>
        <dbReference type="ARBA" id="ARBA00006665"/>
    </source>
</evidence>
<sequence length="399" mass="43720">MTMLLAWLLRDFAEPLLDHIPWIHAIGLKPSKEWYGTQAVLRVSFGSFAFFTLFALVLIGVKDQREQRDGWHHGGWMLKLCLWGLLILLAFLAPNGLIGAYGQVARFGSGLFLLVQVVILLDFSHSWNAAWVEKDEQKWYLALLGVSLFCFLLALTMAGLLLHWFLPAGEDCQLNLFFITFSLLLVAGFTAASLHPAVNGSLLPSSILAVYSMYLCYSALASEPRAYACNGLAKHLNAVSAGTLASGMLLTLLSVVYSAVRAGSSSGTFLSPPGSPRGSSREPMLPTTAEGKHGRADPIDEVSESDDDDAPMMRRGKSTGGRPKPVRYVYSFFHVIFALASMYSAMLLTGWGSAGIEGKDIIDVGWPSVWVKIVSQWVTAALYIWTMVAPIIFPDRDFS</sequence>
<feature type="transmembrane region" description="Helical" evidence="7">
    <location>
        <begin position="201"/>
        <end position="220"/>
    </location>
</feature>
<accession>A0A1Y1I8R9</accession>
<name>A0A1Y1I8R9_KLENI</name>
<evidence type="ECO:0000256" key="6">
    <source>
        <dbReference type="SAM" id="MobiDB-lite"/>
    </source>
</evidence>